<dbReference type="GeneID" id="19124901"/>
<dbReference type="EMBL" id="KI964005">
    <property type="protein sequence ID" value="EUC44377.1"/>
    <property type="molecule type" value="Genomic_DNA"/>
</dbReference>
<name>W6YYF6_COCMI</name>
<dbReference type="RefSeq" id="XP_007689062.1">
    <property type="nucleotide sequence ID" value="XM_007690872.1"/>
</dbReference>
<reference evidence="1 2" key="1">
    <citation type="journal article" date="2013" name="PLoS Genet.">
        <title>Comparative genome structure, secondary metabolite, and effector coding capacity across Cochliobolus pathogens.</title>
        <authorList>
            <person name="Condon B.J."/>
            <person name="Leng Y."/>
            <person name="Wu D."/>
            <person name="Bushley K.E."/>
            <person name="Ohm R.A."/>
            <person name="Otillar R."/>
            <person name="Martin J."/>
            <person name="Schackwitz W."/>
            <person name="Grimwood J."/>
            <person name="MohdZainudin N."/>
            <person name="Xue C."/>
            <person name="Wang R."/>
            <person name="Manning V.A."/>
            <person name="Dhillon B."/>
            <person name="Tu Z.J."/>
            <person name="Steffenson B.J."/>
            <person name="Salamov A."/>
            <person name="Sun H."/>
            <person name="Lowry S."/>
            <person name="LaButti K."/>
            <person name="Han J."/>
            <person name="Copeland A."/>
            <person name="Lindquist E."/>
            <person name="Barry K."/>
            <person name="Schmutz J."/>
            <person name="Baker S.E."/>
            <person name="Ciuffetti L.M."/>
            <person name="Grigoriev I.V."/>
            <person name="Zhong S."/>
            <person name="Turgeon B.G."/>
        </authorList>
    </citation>
    <scope>NUCLEOTIDE SEQUENCE [LARGE SCALE GENOMIC DNA]</scope>
    <source>
        <strain evidence="1 2">ATCC 44560</strain>
    </source>
</reference>
<protein>
    <submittedName>
        <fullName evidence="1">Uncharacterized protein</fullName>
    </submittedName>
</protein>
<gene>
    <name evidence="1" type="ORF">COCMIDRAFT_6262</name>
</gene>
<evidence type="ECO:0000313" key="1">
    <source>
        <dbReference type="EMBL" id="EUC44377.1"/>
    </source>
</evidence>
<evidence type="ECO:0000313" key="2">
    <source>
        <dbReference type="Proteomes" id="UP000054032"/>
    </source>
</evidence>
<dbReference type="KEGG" id="bor:COCMIDRAFT_6262"/>
<proteinExistence type="predicted"/>
<sequence>MPGNQLHVQTKYSAETNVLVMEWEATRALLVSAEVLDTAVLLEPVVLLVLLELPATAAAAIGWLNELLIAAELADETVSELVGELLEELLTEPPTHVPRPALVVVLLREATDVPPGSEAESKALTVEMLERSVVQLLVDRAARLIDSIEPLKGLGEL</sequence>
<keyword evidence="2" id="KW-1185">Reference proteome</keyword>
<dbReference type="Proteomes" id="UP000054032">
    <property type="component" value="Unassembled WGS sequence"/>
</dbReference>
<accession>W6YYF6</accession>
<dbReference type="AlphaFoldDB" id="W6YYF6"/>
<organism evidence="1 2">
    <name type="scientific">Bipolaris oryzae ATCC 44560</name>
    <dbReference type="NCBI Taxonomy" id="930090"/>
    <lineage>
        <taxon>Eukaryota</taxon>
        <taxon>Fungi</taxon>
        <taxon>Dikarya</taxon>
        <taxon>Ascomycota</taxon>
        <taxon>Pezizomycotina</taxon>
        <taxon>Dothideomycetes</taxon>
        <taxon>Pleosporomycetidae</taxon>
        <taxon>Pleosporales</taxon>
        <taxon>Pleosporineae</taxon>
        <taxon>Pleosporaceae</taxon>
        <taxon>Bipolaris</taxon>
    </lineage>
</organism>
<dbReference type="HOGENOM" id="CLU_1677542_0_0_1"/>